<proteinExistence type="predicted"/>
<comment type="caution">
    <text evidence="2">The sequence shown here is derived from an EMBL/GenBank/DDBJ whole genome shotgun (WGS) entry which is preliminary data.</text>
</comment>
<feature type="compositionally biased region" description="Basic and acidic residues" evidence="1">
    <location>
        <begin position="1"/>
        <end position="15"/>
    </location>
</feature>
<organism evidence="2 3">
    <name type="scientific">Catellatospora bangladeshensis</name>
    <dbReference type="NCBI Taxonomy" id="310355"/>
    <lineage>
        <taxon>Bacteria</taxon>
        <taxon>Bacillati</taxon>
        <taxon>Actinomycetota</taxon>
        <taxon>Actinomycetes</taxon>
        <taxon>Micromonosporales</taxon>
        <taxon>Micromonosporaceae</taxon>
        <taxon>Catellatospora</taxon>
    </lineage>
</organism>
<protein>
    <submittedName>
        <fullName evidence="2">Uncharacterized protein</fullName>
    </submittedName>
</protein>
<gene>
    <name evidence="2" type="ORF">Cba03nite_32430</name>
</gene>
<dbReference type="AlphaFoldDB" id="A0A8J3JRH9"/>
<name>A0A8J3JRH9_9ACTN</name>
<sequence length="61" mass="6615">MSEGRIESRAERLLPEELAVGSADPEAQAEAILAESDTRTARAQHGPDEHAERRTSDEAAE</sequence>
<feature type="compositionally biased region" description="Basic and acidic residues" evidence="1">
    <location>
        <begin position="36"/>
        <end position="61"/>
    </location>
</feature>
<evidence type="ECO:0000313" key="2">
    <source>
        <dbReference type="EMBL" id="GIF81894.1"/>
    </source>
</evidence>
<evidence type="ECO:0000313" key="3">
    <source>
        <dbReference type="Proteomes" id="UP000601223"/>
    </source>
</evidence>
<accession>A0A8J3JRH9</accession>
<reference evidence="2 3" key="1">
    <citation type="submission" date="2021-01" db="EMBL/GenBank/DDBJ databases">
        <title>Whole genome shotgun sequence of Catellatospora bangladeshensis NBRC 107357.</title>
        <authorList>
            <person name="Komaki H."/>
            <person name="Tamura T."/>
        </authorList>
    </citation>
    <scope>NUCLEOTIDE SEQUENCE [LARGE SCALE GENOMIC DNA]</scope>
    <source>
        <strain evidence="2 3">NBRC 107357</strain>
    </source>
</reference>
<feature type="region of interest" description="Disordered" evidence="1">
    <location>
        <begin position="1"/>
        <end position="61"/>
    </location>
</feature>
<keyword evidence="3" id="KW-1185">Reference proteome</keyword>
<evidence type="ECO:0000256" key="1">
    <source>
        <dbReference type="SAM" id="MobiDB-lite"/>
    </source>
</evidence>
<dbReference type="Proteomes" id="UP000601223">
    <property type="component" value="Unassembled WGS sequence"/>
</dbReference>
<dbReference type="RefSeq" id="WP_203746643.1">
    <property type="nucleotide sequence ID" value="NZ_BONF01000016.1"/>
</dbReference>
<dbReference type="EMBL" id="BONF01000016">
    <property type="protein sequence ID" value="GIF81894.1"/>
    <property type="molecule type" value="Genomic_DNA"/>
</dbReference>